<evidence type="ECO:0000313" key="2">
    <source>
        <dbReference type="EMBL" id="KAK2610446.1"/>
    </source>
</evidence>
<accession>A0AAD9SKR9</accession>
<proteinExistence type="predicted"/>
<comment type="caution">
    <text evidence="2">The sequence shown here is derived from an EMBL/GenBank/DDBJ whole genome shotgun (WGS) entry which is preliminary data.</text>
</comment>
<sequence>MSAQDSQQMTLSIRPKPGQPKKKEKVNEKIEVLWESYFGPNDNNLAKWKQLCRDLGKPGETYTSKTQCRKALRGVWVNILDFLLAENKPEDVWFFKSERDLSAYTLRTRKIFPRHKVSLESPLRDLLAHIFRN</sequence>
<dbReference type="Proteomes" id="UP001265746">
    <property type="component" value="Unassembled WGS sequence"/>
</dbReference>
<dbReference type="EMBL" id="JAUJFL010000002">
    <property type="protein sequence ID" value="KAK2610446.1"/>
    <property type="molecule type" value="Genomic_DNA"/>
</dbReference>
<gene>
    <name evidence="2" type="ORF">N8I77_003874</name>
</gene>
<organism evidence="2 3">
    <name type="scientific">Phomopsis amygdali</name>
    <name type="common">Fusicoccum amygdali</name>
    <dbReference type="NCBI Taxonomy" id="1214568"/>
    <lineage>
        <taxon>Eukaryota</taxon>
        <taxon>Fungi</taxon>
        <taxon>Dikarya</taxon>
        <taxon>Ascomycota</taxon>
        <taxon>Pezizomycotina</taxon>
        <taxon>Sordariomycetes</taxon>
        <taxon>Sordariomycetidae</taxon>
        <taxon>Diaporthales</taxon>
        <taxon>Diaporthaceae</taxon>
        <taxon>Diaporthe</taxon>
    </lineage>
</organism>
<name>A0AAD9SKR9_PHOAM</name>
<feature type="region of interest" description="Disordered" evidence="1">
    <location>
        <begin position="1"/>
        <end position="25"/>
    </location>
</feature>
<protein>
    <submittedName>
        <fullName evidence="2">Uncharacterized protein</fullName>
    </submittedName>
</protein>
<dbReference type="PANTHER" id="PTHR38846">
    <property type="entry name" value="C3H1-TYPE DOMAIN-CONTAINING PROTEIN"/>
    <property type="match status" value="1"/>
</dbReference>
<reference evidence="2" key="1">
    <citation type="submission" date="2023-06" db="EMBL/GenBank/DDBJ databases">
        <authorList>
            <person name="Noh H."/>
        </authorList>
    </citation>
    <scope>NUCLEOTIDE SEQUENCE</scope>
    <source>
        <strain evidence="2">DUCC20226</strain>
    </source>
</reference>
<feature type="compositionally biased region" description="Polar residues" evidence="1">
    <location>
        <begin position="1"/>
        <end position="11"/>
    </location>
</feature>
<dbReference type="PANTHER" id="PTHR38846:SF1">
    <property type="entry name" value="C3H1-TYPE DOMAIN-CONTAINING PROTEIN"/>
    <property type="match status" value="1"/>
</dbReference>
<evidence type="ECO:0000313" key="3">
    <source>
        <dbReference type="Proteomes" id="UP001265746"/>
    </source>
</evidence>
<evidence type="ECO:0000256" key="1">
    <source>
        <dbReference type="SAM" id="MobiDB-lite"/>
    </source>
</evidence>
<keyword evidence="3" id="KW-1185">Reference proteome</keyword>
<dbReference type="AlphaFoldDB" id="A0AAD9SKR9"/>